<dbReference type="Gene3D" id="3.50.50.60">
    <property type="entry name" value="FAD/NAD(P)-binding domain"/>
    <property type="match status" value="1"/>
</dbReference>
<dbReference type="PANTHER" id="PTHR43004">
    <property type="entry name" value="TRK SYSTEM POTASSIUM UPTAKE PROTEIN"/>
    <property type="match status" value="1"/>
</dbReference>
<comment type="cofactor">
    <cofactor evidence="1">
        <name>FAD</name>
        <dbReference type="ChEBI" id="CHEBI:57692"/>
    </cofactor>
</comment>
<dbReference type="PANTHER" id="PTHR43004:SF19">
    <property type="entry name" value="BINDING MONOOXYGENASE, PUTATIVE (JCVI)-RELATED"/>
    <property type="match status" value="1"/>
</dbReference>
<dbReference type="Gene3D" id="3.40.30.120">
    <property type="match status" value="1"/>
</dbReference>
<protein>
    <submittedName>
        <fullName evidence="5">Pentachlorophenol monooxygenase</fullName>
    </submittedName>
</protein>
<keyword evidence="5" id="KW-0560">Oxidoreductase</keyword>
<evidence type="ECO:0000256" key="2">
    <source>
        <dbReference type="ARBA" id="ARBA00022630"/>
    </source>
</evidence>
<evidence type="ECO:0000313" key="5">
    <source>
        <dbReference type="EMBL" id="NRN69046.1"/>
    </source>
</evidence>
<dbReference type="SUPFAM" id="SSF51905">
    <property type="entry name" value="FAD/NAD(P)-binding domain"/>
    <property type="match status" value="1"/>
</dbReference>
<dbReference type="Pfam" id="PF01494">
    <property type="entry name" value="FAD_binding_3"/>
    <property type="match status" value="1"/>
</dbReference>
<keyword evidence="3" id="KW-0274">FAD</keyword>
<evidence type="ECO:0000313" key="6">
    <source>
        <dbReference type="Proteomes" id="UP000763557"/>
    </source>
</evidence>
<evidence type="ECO:0000259" key="4">
    <source>
        <dbReference type="Pfam" id="PF01494"/>
    </source>
</evidence>
<name>A0ABX2FDW2_9PSEU</name>
<dbReference type="InterPro" id="IPR050641">
    <property type="entry name" value="RIFMO-like"/>
</dbReference>
<keyword evidence="2" id="KW-0285">Flavoprotein</keyword>
<dbReference type="PRINTS" id="PR00420">
    <property type="entry name" value="RNGMNOXGNASE"/>
</dbReference>
<dbReference type="Gene3D" id="3.30.70.2450">
    <property type="match status" value="1"/>
</dbReference>
<reference evidence="5 6" key="1">
    <citation type="submission" date="2020-01" db="EMBL/GenBank/DDBJ databases">
        <title>Kibdelosporangium persica a novel Actinomycetes from a hot desert in Iran.</title>
        <authorList>
            <person name="Safaei N."/>
            <person name="Zaburannyi N."/>
            <person name="Mueller R."/>
            <person name="Wink J."/>
        </authorList>
    </citation>
    <scope>NUCLEOTIDE SEQUENCE [LARGE SCALE GENOMIC DNA]</scope>
    <source>
        <strain evidence="5 6">4NS15</strain>
    </source>
</reference>
<keyword evidence="6" id="KW-1185">Reference proteome</keyword>
<dbReference type="EMBL" id="JAAATY010000024">
    <property type="protein sequence ID" value="NRN69046.1"/>
    <property type="molecule type" value="Genomic_DNA"/>
</dbReference>
<evidence type="ECO:0000256" key="3">
    <source>
        <dbReference type="ARBA" id="ARBA00022827"/>
    </source>
</evidence>
<dbReference type="InterPro" id="IPR036188">
    <property type="entry name" value="FAD/NAD-bd_sf"/>
</dbReference>
<comment type="caution">
    <text evidence="5">The sequence shown here is derived from an EMBL/GenBank/DDBJ whole genome shotgun (WGS) entry which is preliminary data.</text>
</comment>
<proteinExistence type="predicted"/>
<dbReference type="InterPro" id="IPR002938">
    <property type="entry name" value="FAD-bd"/>
</dbReference>
<evidence type="ECO:0000256" key="1">
    <source>
        <dbReference type="ARBA" id="ARBA00001974"/>
    </source>
</evidence>
<feature type="domain" description="FAD-binding" evidence="4">
    <location>
        <begin position="2"/>
        <end position="325"/>
    </location>
</feature>
<accession>A0ABX2FDW2</accession>
<gene>
    <name evidence="5" type="ORF">GC106_63020</name>
</gene>
<sequence length="441" mass="48561">MDVLIAGAGPTGLLLAGDLAEAGRSVTILERRAHEAPNTTRAFGVHARTLEQLDIRGLALPGQQVHRLRLFDKVHLDLGILPTKFNYLLITPQYEVEKVLRDRAERLGVRIEHGEEVLGLSQTADKVTVRSTTRTWEAKYVVGTDGVHSTVRELIGQPYPGRSVLKSIMLADVRLSTPPQDVLAVNAVGDGFAFVAPFGDGYYRVFAWDRRNQVDDKAPLELDEIREVTRRALGADMGMHDPRWMSRFHSDERQVPRYRVDRVFLAGDAAHCHSPAGGQGMNTGLQDAANLGWKLAAVLNGHAGPELLDTYQEERHPVGRAVLRSSGAIIRLAMIKSRAGQRIRGVLGGFLLHRTALARKAAGQISGIDIHYGGKKRIGDIQLAEGRLFEALRGGRFVLIANEALETPDHIDVVRPAEPVVEPILVRPDGYVTPWDGAKYR</sequence>
<dbReference type="GO" id="GO:0004497">
    <property type="term" value="F:monooxygenase activity"/>
    <property type="evidence" value="ECO:0007669"/>
    <property type="project" value="UniProtKB-KW"/>
</dbReference>
<keyword evidence="5" id="KW-0503">Monooxygenase</keyword>
<organism evidence="5 6">
    <name type="scientific">Kibdelosporangium persicum</name>
    <dbReference type="NCBI Taxonomy" id="2698649"/>
    <lineage>
        <taxon>Bacteria</taxon>
        <taxon>Bacillati</taxon>
        <taxon>Actinomycetota</taxon>
        <taxon>Actinomycetes</taxon>
        <taxon>Pseudonocardiales</taxon>
        <taxon>Pseudonocardiaceae</taxon>
        <taxon>Kibdelosporangium</taxon>
    </lineage>
</organism>
<dbReference type="Proteomes" id="UP000763557">
    <property type="component" value="Unassembled WGS sequence"/>
</dbReference>
<dbReference type="RefSeq" id="WP_173138779.1">
    <property type="nucleotide sequence ID" value="NZ_CBCSGW010000053.1"/>
</dbReference>